<comment type="caution">
    <text evidence="4">The sequence shown here is derived from an EMBL/GenBank/DDBJ whole genome shotgun (WGS) entry which is preliminary data.</text>
</comment>
<dbReference type="CDD" id="cd00564">
    <property type="entry name" value="TMP_TenI"/>
    <property type="match status" value="1"/>
</dbReference>
<sequence>MRDNLQITGGVYLVVDPAMDRALLLSKLALALKAGIDAVQLWNNWLPEADKRSCVAAVSSLCRAYSVPLLIDNDWELLLGSPELDGVHFDAIPPNYAEIQNRVARPLLAGITCSGDLEAVRWADKNGLDYVSFCAMFPSTSAGNCAVVMPSLVREAREITTIPLFVSGGITPENILTLRKLTPFDGVAVISGIMGADDPFSKVKLYQDALNLPTHHL</sequence>
<dbReference type="RefSeq" id="WP_256536554.1">
    <property type="nucleotide sequence ID" value="NZ_JANHOH010000001.1"/>
</dbReference>
<reference evidence="4 5" key="1">
    <citation type="submission" date="2022-07" db="EMBL/GenBank/DDBJ databases">
        <title>Mucilaginibacter sp. JC4.</title>
        <authorList>
            <person name="Le V."/>
            <person name="Ko S.-R."/>
            <person name="Ahn C.-Y."/>
            <person name="Oh H.-M."/>
        </authorList>
    </citation>
    <scope>NUCLEOTIDE SEQUENCE [LARGE SCALE GENOMIC DNA]</scope>
    <source>
        <strain evidence="4 5">JC4</strain>
    </source>
</reference>
<proteinExistence type="predicted"/>
<dbReference type="PANTHER" id="PTHR20857">
    <property type="entry name" value="THIAMINE-PHOSPHATE PYROPHOSPHORYLASE"/>
    <property type="match status" value="1"/>
</dbReference>
<organism evidence="4 5">
    <name type="scientific">Mucilaginibacter aquariorum</name>
    <dbReference type="NCBI Taxonomy" id="2967225"/>
    <lineage>
        <taxon>Bacteria</taxon>
        <taxon>Pseudomonadati</taxon>
        <taxon>Bacteroidota</taxon>
        <taxon>Sphingobacteriia</taxon>
        <taxon>Sphingobacteriales</taxon>
        <taxon>Sphingobacteriaceae</taxon>
        <taxon>Mucilaginibacter</taxon>
    </lineage>
</organism>
<evidence type="ECO:0000259" key="3">
    <source>
        <dbReference type="Pfam" id="PF02581"/>
    </source>
</evidence>
<evidence type="ECO:0000313" key="4">
    <source>
        <dbReference type="EMBL" id="MCQ6956336.1"/>
    </source>
</evidence>
<comment type="pathway">
    <text evidence="1">Cofactor biosynthesis; thiamine diphosphate biosynthesis.</text>
</comment>
<dbReference type="InterPro" id="IPR022998">
    <property type="entry name" value="ThiamineP_synth_TenI"/>
</dbReference>
<dbReference type="Proteomes" id="UP001204376">
    <property type="component" value="Unassembled WGS sequence"/>
</dbReference>
<dbReference type="InterPro" id="IPR036206">
    <property type="entry name" value="ThiamineP_synth_sf"/>
</dbReference>
<evidence type="ECO:0000313" key="5">
    <source>
        <dbReference type="Proteomes" id="UP001204376"/>
    </source>
</evidence>
<evidence type="ECO:0000256" key="1">
    <source>
        <dbReference type="ARBA" id="ARBA00004948"/>
    </source>
</evidence>
<keyword evidence="2" id="KW-0784">Thiamine biosynthesis</keyword>
<dbReference type="PANTHER" id="PTHR20857:SF15">
    <property type="entry name" value="THIAMINE-PHOSPHATE SYNTHASE"/>
    <property type="match status" value="1"/>
</dbReference>
<gene>
    <name evidence="4" type="ORF">NPE20_00110</name>
</gene>
<dbReference type="InterPro" id="IPR013785">
    <property type="entry name" value="Aldolase_TIM"/>
</dbReference>
<dbReference type="Gene3D" id="3.20.20.70">
    <property type="entry name" value="Aldolase class I"/>
    <property type="match status" value="1"/>
</dbReference>
<keyword evidence="5" id="KW-1185">Reference proteome</keyword>
<evidence type="ECO:0000256" key="2">
    <source>
        <dbReference type="ARBA" id="ARBA00022977"/>
    </source>
</evidence>
<dbReference type="EMBL" id="JANHOH010000001">
    <property type="protein sequence ID" value="MCQ6956336.1"/>
    <property type="molecule type" value="Genomic_DNA"/>
</dbReference>
<protein>
    <submittedName>
        <fullName evidence="4">Thiamine phosphate synthase</fullName>
    </submittedName>
</protein>
<name>A0ABT1SVH2_9SPHI</name>
<accession>A0ABT1SVH2</accession>
<dbReference type="SUPFAM" id="SSF51391">
    <property type="entry name" value="Thiamin phosphate synthase"/>
    <property type="match status" value="1"/>
</dbReference>
<dbReference type="Pfam" id="PF02581">
    <property type="entry name" value="TMP-TENI"/>
    <property type="match status" value="1"/>
</dbReference>
<feature type="domain" description="Thiamine phosphate synthase/TenI" evidence="3">
    <location>
        <begin position="11"/>
        <end position="193"/>
    </location>
</feature>